<protein>
    <submittedName>
        <fullName evidence="5">Raffinose/stachyose/melibiose transport system substrate-binding protein</fullName>
    </submittedName>
</protein>
<accession>A0ABU0JIJ1</accession>
<dbReference type="PANTHER" id="PTHR43649:SF14">
    <property type="entry name" value="BLR3389 PROTEIN"/>
    <property type="match status" value="1"/>
</dbReference>
<keyword evidence="4" id="KW-1133">Transmembrane helix</keyword>
<dbReference type="InterPro" id="IPR050490">
    <property type="entry name" value="Bact_solute-bd_prot1"/>
</dbReference>
<dbReference type="EMBL" id="JAUSVX010000016">
    <property type="protein sequence ID" value="MDQ0473326.1"/>
    <property type="molecule type" value="Genomic_DNA"/>
</dbReference>
<evidence type="ECO:0000256" key="4">
    <source>
        <dbReference type="SAM" id="Phobius"/>
    </source>
</evidence>
<sequence length="440" mass="46696">MMRSEGSDCGAERRGALSKTVLARLVGAVLGGAALAMPASLPALAETTIRLAHVETIPGAVKIWQQAARDFEQQHPGVKVEVNYLENEAYKAKLPTMLQSADRPQIIYSWSGGVMRAQERAGYLQDVTAAAAPGLERFSGPAVRAFQIDGKTYGLPLQLSEVVFFYNKALFAKAGVDAGKIRTWDDFLAAVKTLKAAGITPIIVGGGEKWPMHFYWSYLMMRIGGAQALADATAGKDGGFNNPVFVEAGKRLRELAALDPFQPGYLQTTHLQAAGLWGDGKGAIQLMGSWLLGTQANNAADGKGLSKDNIGILSFPALAGGKGAPTDTLGGINGWLITKDAPKEAFDFAAFLMSEPYQKQAAAAGVYIPALKGAEAWIEDPLVKRMASDIAASTYHQIFLDQDLGPSVGRVVNDISVAVAAGEMTPEDAAAAIQQAWDEK</sequence>
<keyword evidence="6" id="KW-1185">Reference proteome</keyword>
<gene>
    <name evidence="5" type="ORF">QO011_006362</name>
</gene>
<comment type="subcellular location">
    <subcellularLocation>
        <location evidence="1">Periplasm</location>
    </subcellularLocation>
</comment>
<keyword evidence="4" id="KW-0472">Membrane</keyword>
<keyword evidence="4" id="KW-0812">Transmembrane</keyword>
<evidence type="ECO:0000313" key="6">
    <source>
        <dbReference type="Proteomes" id="UP001242480"/>
    </source>
</evidence>
<proteinExistence type="inferred from homology"/>
<comment type="caution">
    <text evidence="5">The sequence shown here is derived from an EMBL/GenBank/DDBJ whole genome shotgun (WGS) entry which is preliminary data.</text>
</comment>
<dbReference type="Pfam" id="PF01547">
    <property type="entry name" value="SBP_bac_1"/>
    <property type="match status" value="1"/>
</dbReference>
<dbReference type="InterPro" id="IPR006059">
    <property type="entry name" value="SBP"/>
</dbReference>
<organism evidence="5 6">
    <name type="scientific">Labrys wisconsinensis</name>
    <dbReference type="NCBI Taxonomy" id="425677"/>
    <lineage>
        <taxon>Bacteria</taxon>
        <taxon>Pseudomonadati</taxon>
        <taxon>Pseudomonadota</taxon>
        <taxon>Alphaproteobacteria</taxon>
        <taxon>Hyphomicrobiales</taxon>
        <taxon>Xanthobacteraceae</taxon>
        <taxon>Labrys</taxon>
    </lineage>
</organism>
<name>A0ABU0JIJ1_9HYPH</name>
<evidence type="ECO:0000256" key="2">
    <source>
        <dbReference type="ARBA" id="ARBA00008520"/>
    </source>
</evidence>
<evidence type="ECO:0000256" key="1">
    <source>
        <dbReference type="ARBA" id="ARBA00004418"/>
    </source>
</evidence>
<keyword evidence="3" id="KW-0574">Periplasm</keyword>
<comment type="similarity">
    <text evidence="2">Belongs to the bacterial solute-binding protein 1 family.</text>
</comment>
<dbReference type="Gene3D" id="3.40.190.10">
    <property type="entry name" value="Periplasmic binding protein-like II"/>
    <property type="match status" value="2"/>
</dbReference>
<evidence type="ECO:0000313" key="5">
    <source>
        <dbReference type="EMBL" id="MDQ0473326.1"/>
    </source>
</evidence>
<dbReference type="SUPFAM" id="SSF53850">
    <property type="entry name" value="Periplasmic binding protein-like II"/>
    <property type="match status" value="1"/>
</dbReference>
<feature type="transmembrane region" description="Helical" evidence="4">
    <location>
        <begin position="21"/>
        <end position="41"/>
    </location>
</feature>
<dbReference type="PANTHER" id="PTHR43649">
    <property type="entry name" value="ARABINOSE-BINDING PROTEIN-RELATED"/>
    <property type="match status" value="1"/>
</dbReference>
<evidence type="ECO:0000256" key="3">
    <source>
        <dbReference type="ARBA" id="ARBA00022764"/>
    </source>
</evidence>
<dbReference type="Proteomes" id="UP001242480">
    <property type="component" value="Unassembled WGS sequence"/>
</dbReference>
<reference evidence="5 6" key="1">
    <citation type="submission" date="2023-07" db="EMBL/GenBank/DDBJ databases">
        <title>Genomic Encyclopedia of Type Strains, Phase IV (KMG-IV): sequencing the most valuable type-strain genomes for metagenomic binning, comparative biology and taxonomic classification.</title>
        <authorList>
            <person name="Goeker M."/>
        </authorList>
    </citation>
    <scope>NUCLEOTIDE SEQUENCE [LARGE SCALE GENOMIC DNA]</scope>
    <source>
        <strain evidence="5 6">DSM 19619</strain>
    </source>
</reference>